<accession>A0A9P6JEF5</accession>
<dbReference type="OrthoDB" id="10498707at2759"/>
<organism evidence="1 2">
    <name type="scientific">Mortierella alpina</name>
    <name type="common">Oleaginous fungus</name>
    <name type="synonym">Mortierella renispora</name>
    <dbReference type="NCBI Taxonomy" id="64518"/>
    <lineage>
        <taxon>Eukaryota</taxon>
        <taxon>Fungi</taxon>
        <taxon>Fungi incertae sedis</taxon>
        <taxon>Mucoromycota</taxon>
        <taxon>Mortierellomycotina</taxon>
        <taxon>Mortierellomycetes</taxon>
        <taxon>Mortierellales</taxon>
        <taxon>Mortierellaceae</taxon>
        <taxon>Mortierella</taxon>
    </lineage>
</organism>
<name>A0A9P6JEF5_MORAP</name>
<feature type="non-terminal residue" evidence="1">
    <location>
        <position position="497"/>
    </location>
</feature>
<proteinExistence type="predicted"/>
<keyword evidence="2" id="KW-1185">Reference proteome</keyword>
<evidence type="ECO:0000313" key="2">
    <source>
        <dbReference type="Proteomes" id="UP000738359"/>
    </source>
</evidence>
<gene>
    <name evidence="1" type="ORF">BGZ70_005109</name>
</gene>
<dbReference type="Proteomes" id="UP000738359">
    <property type="component" value="Unassembled WGS sequence"/>
</dbReference>
<dbReference type="AlphaFoldDB" id="A0A9P6JEF5"/>
<protein>
    <submittedName>
        <fullName evidence="1">Uncharacterized protein</fullName>
    </submittedName>
</protein>
<sequence>MFFVPMAVLHKNSIYFRTYRGSNIFVEGESRRTFDDRRTLKPRAFKPSVCKGLHSLYLYEKRLRVSGAFIATQDPSAVFTASSSIITANHALLRKLTWDWTGFLKRLDFRLAFYMTPAFEACTNLTDLALLGMRITNVEVLWSVLSPIAAQLTRLNLRGVSFDEYSVPIRETSQDSQVWLLPRVTELAISLSASEFVVRRPAHKSANDVLPIDDGCYLREERIIQACPQLCQLTVLLGTDYIPHRLRVTLLDARGLTRRFLHLRSFTSEIPYSDIKPFAKLLQGTGHLRLEELDIACFDDIYHIQEISRAIVQAHRNSLKRLCLRIEPEGTRADHFNRLRKLRKEVIIEESKDLGYHLRWLLEAMPELKCIGVKDQSHKRIASAVLDALVVGPAEQGSSGDVGDQARRDSFDGSSLCAWVCHGLESLSIQGFASFQFDSEGTARAHISERQLEHGWQQPESRANMLKQHTSVTAIFTADMEEDYVKSLQALLDHVSP</sequence>
<evidence type="ECO:0000313" key="1">
    <source>
        <dbReference type="EMBL" id="KAF9968293.1"/>
    </source>
</evidence>
<reference evidence="1" key="1">
    <citation type="journal article" date="2020" name="Fungal Divers.">
        <title>Resolving the Mortierellaceae phylogeny through synthesis of multi-gene phylogenetics and phylogenomics.</title>
        <authorList>
            <person name="Vandepol N."/>
            <person name="Liber J."/>
            <person name="Desiro A."/>
            <person name="Na H."/>
            <person name="Kennedy M."/>
            <person name="Barry K."/>
            <person name="Grigoriev I.V."/>
            <person name="Miller A.N."/>
            <person name="O'Donnell K."/>
            <person name="Stajich J.E."/>
            <person name="Bonito G."/>
        </authorList>
    </citation>
    <scope>NUCLEOTIDE SEQUENCE</scope>
    <source>
        <strain evidence="1">CK1249</strain>
    </source>
</reference>
<dbReference type="EMBL" id="JAAAHY010000027">
    <property type="protein sequence ID" value="KAF9968293.1"/>
    <property type="molecule type" value="Genomic_DNA"/>
</dbReference>
<dbReference type="SUPFAM" id="SSF52047">
    <property type="entry name" value="RNI-like"/>
    <property type="match status" value="1"/>
</dbReference>
<comment type="caution">
    <text evidence="1">The sequence shown here is derived from an EMBL/GenBank/DDBJ whole genome shotgun (WGS) entry which is preliminary data.</text>
</comment>